<dbReference type="Gene3D" id="1.10.167.10">
    <property type="entry name" value="Regulator of G-protein Signalling 4, domain 2"/>
    <property type="match status" value="1"/>
</dbReference>
<feature type="region of interest" description="Disordered" evidence="3">
    <location>
        <begin position="387"/>
        <end position="424"/>
    </location>
</feature>
<feature type="compositionally biased region" description="Polar residues" evidence="3">
    <location>
        <begin position="387"/>
        <end position="402"/>
    </location>
</feature>
<sequence length="619" mass="67785">MALSEDAQFLELDGHHNTDDDEERDTDGDADDPSESMATTSVERLVRSVSEVLNDRDAVEAFKKWTALDESRCPSSIDLHFTIKCFSTIVDKKPQEAPHLAIAAHKQYISKKTGSCSFLPDGVRSEMSRRAHSIKNGNLSRDFFDIVIPPVEEYLRQLHANFISSEAFVALTKAIVAKDTAETTPSTSMGTPATIKKERASSLATSSPSTSSVPFKSSSPFPFRVAAASAAISTAFKNPFRTYTNDSVKQEPVDVDAAIASKQRHANDQLFFVNKLEDKLQRLKDEMEKRGVQFARDLNGKGDNFADLTEESIDKDIDDYADRMDARGKSGASKRSDSRTPPATNTVASPAVAPLPVHHFPYGGINQFAPPPSNRLRRKYMDTLHNTTAVSGHSSTSPTAGTKSKKGRPSMDLDSSSSGFYSGHPSSSSSAFSSHFSAPHFNTLRRPTHGADIDSFDSRVGHFPTLARPSFVTDSPPYSQSPYFHLLTPNASPSPHDRTTGMHSGFCTLPRSSGRVFSAPGSSTSSGKADGKILLRVTVTGNRPMVFRTEPDEGGMMTLQKFRSVFGLRKEKNKFFFKNYSEDDSSDYQWDLVTDDSATVPLYHGSITAECRPALDSPE</sequence>
<evidence type="ECO:0000256" key="3">
    <source>
        <dbReference type="SAM" id="MobiDB-lite"/>
    </source>
</evidence>
<dbReference type="GO" id="GO:0008013">
    <property type="term" value="F:beta-catenin binding"/>
    <property type="evidence" value="ECO:0007669"/>
    <property type="project" value="TreeGrafter"/>
</dbReference>
<comment type="caution">
    <text evidence="5">The sequence shown here is derived from an EMBL/GenBank/DDBJ whole genome shotgun (WGS) entry which is preliminary data.</text>
</comment>
<dbReference type="GO" id="GO:0048468">
    <property type="term" value="P:cell development"/>
    <property type="evidence" value="ECO:0007669"/>
    <property type="project" value="TreeGrafter"/>
</dbReference>
<evidence type="ECO:0000313" key="6">
    <source>
        <dbReference type="Proteomes" id="UP001328107"/>
    </source>
</evidence>
<dbReference type="GO" id="GO:0032436">
    <property type="term" value="P:positive regulation of proteasomal ubiquitin-dependent protein catabolic process"/>
    <property type="evidence" value="ECO:0007669"/>
    <property type="project" value="TreeGrafter"/>
</dbReference>
<evidence type="ECO:0000256" key="2">
    <source>
        <dbReference type="PROSITE-ProRule" id="PRU00069"/>
    </source>
</evidence>
<protein>
    <recommendedName>
        <fullName evidence="4">DIX domain-containing protein</fullName>
    </recommendedName>
</protein>
<dbReference type="EMBL" id="BTRK01000005">
    <property type="protein sequence ID" value="GMR53166.1"/>
    <property type="molecule type" value="Genomic_DNA"/>
</dbReference>
<dbReference type="Pfam" id="PF00778">
    <property type="entry name" value="DIX"/>
    <property type="match status" value="1"/>
</dbReference>
<dbReference type="SUPFAM" id="SSF48097">
    <property type="entry name" value="Regulator of G-protein signaling, RGS"/>
    <property type="match status" value="1"/>
</dbReference>
<dbReference type="GO" id="GO:0030877">
    <property type="term" value="C:beta-catenin destruction complex"/>
    <property type="evidence" value="ECO:0007669"/>
    <property type="project" value="TreeGrafter"/>
</dbReference>
<dbReference type="InterPro" id="IPR043581">
    <property type="entry name" value="Axin-like"/>
</dbReference>
<feature type="compositionally biased region" description="Acidic residues" evidence="3">
    <location>
        <begin position="19"/>
        <end position="34"/>
    </location>
</feature>
<dbReference type="AlphaFoldDB" id="A0AAN5CXY4"/>
<keyword evidence="6" id="KW-1185">Reference proteome</keyword>
<evidence type="ECO:0000259" key="4">
    <source>
        <dbReference type="PROSITE" id="PS50841"/>
    </source>
</evidence>
<feature type="compositionally biased region" description="Low complexity" evidence="3">
    <location>
        <begin position="201"/>
        <end position="211"/>
    </location>
</feature>
<gene>
    <name evidence="5" type="ORF">PMAYCL1PPCAC_23361</name>
</gene>
<dbReference type="InterPro" id="IPR036305">
    <property type="entry name" value="RGS_sf"/>
</dbReference>
<dbReference type="PROSITE" id="PS50841">
    <property type="entry name" value="DIX"/>
    <property type="match status" value="1"/>
</dbReference>
<dbReference type="GO" id="GO:0031625">
    <property type="term" value="F:ubiquitin protein ligase binding"/>
    <property type="evidence" value="ECO:0007669"/>
    <property type="project" value="TreeGrafter"/>
</dbReference>
<organism evidence="5 6">
    <name type="scientific">Pristionchus mayeri</name>
    <dbReference type="NCBI Taxonomy" id="1317129"/>
    <lineage>
        <taxon>Eukaryota</taxon>
        <taxon>Metazoa</taxon>
        <taxon>Ecdysozoa</taxon>
        <taxon>Nematoda</taxon>
        <taxon>Chromadorea</taxon>
        <taxon>Rhabditida</taxon>
        <taxon>Rhabditina</taxon>
        <taxon>Diplogasteromorpha</taxon>
        <taxon>Diplogasteroidea</taxon>
        <taxon>Neodiplogasteridae</taxon>
        <taxon>Pristionchus</taxon>
    </lineage>
</organism>
<accession>A0AAN5CXY4</accession>
<dbReference type="InterPro" id="IPR038207">
    <property type="entry name" value="DIX_dom_sf"/>
</dbReference>
<evidence type="ECO:0000313" key="5">
    <source>
        <dbReference type="EMBL" id="GMR53166.1"/>
    </source>
</evidence>
<proteinExistence type="predicted"/>
<reference evidence="6" key="1">
    <citation type="submission" date="2022-10" db="EMBL/GenBank/DDBJ databases">
        <title>Genome assembly of Pristionchus species.</title>
        <authorList>
            <person name="Yoshida K."/>
            <person name="Sommer R.J."/>
        </authorList>
    </citation>
    <scope>NUCLEOTIDE SEQUENCE [LARGE SCALE GENOMIC DNA]</scope>
    <source>
        <strain evidence="6">RS5460</strain>
    </source>
</reference>
<dbReference type="Gene3D" id="2.40.240.130">
    <property type="match status" value="1"/>
</dbReference>
<feature type="compositionally biased region" description="Low complexity" evidence="3">
    <location>
        <begin position="415"/>
        <end position="424"/>
    </location>
</feature>
<feature type="region of interest" description="Disordered" evidence="3">
    <location>
        <begin position="1"/>
        <end position="43"/>
    </location>
</feature>
<evidence type="ECO:0000256" key="1">
    <source>
        <dbReference type="ARBA" id="ARBA00022687"/>
    </source>
</evidence>
<dbReference type="InterPro" id="IPR001158">
    <property type="entry name" value="DIX"/>
</dbReference>
<keyword evidence="1 2" id="KW-0879">Wnt signaling pathway</keyword>
<dbReference type="Proteomes" id="UP001328107">
    <property type="component" value="Unassembled WGS sequence"/>
</dbReference>
<feature type="region of interest" description="Disordered" evidence="3">
    <location>
        <begin position="180"/>
        <end position="211"/>
    </location>
</feature>
<name>A0AAN5CXY4_9BILA</name>
<dbReference type="GO" id="GO:0016055">
    <property type="term" value="P:Wnt signaling pathway"/>
    <property type="evidence" value="ECO:0007669"/>
    <property type="project" value="UniProtKB-KW"/>
</dbReference>
<dbReference type="GO" id="GO:0019901">
    <property type="term" value="F:protein kinase binding"/>
    <property type="evidence" value="ECO:0007669"/>
    <property type="project" value="TreeGrafter"/>
</dbReference>
<dbReference type="InterPro" id="IPR029071">
    <property type="entry name" value="Ubiquitin-like_domsf"/>
</dbReference>
<dbReference type="GO" id="GO:0060090">
    <property type="term" value="F:molecular adaptor activity"/>
    <property type="evidence" value="ECO:0007669"/>
    <property type="project" value="TreeGrafter"/>
</dbReference>
<feature type="region of interest" description="Disordered" evidence="3">
    <location>
        <begin position="325"/>
        <end position="350"/>
    </location>
</feature>
<dbReference type="GO" id="GO:0005886">
    <property type="term" value="C:plasma membrane"/>
    <property type="evidence" value="ECO:0007669"/>
    <property type="project" value="TreeGrafter"/>
</dbReference>
<dbReference type="PANTHER" id="PTHR46102">
    <property type="entry name" value="AXIN"/>
    <property type="match status" value="1"/>
</dbReference>
<dbReference type="SUPFAM" id="SSF54236">
    <property type="entry name" value="Ubiquitin-like"/>
    <property type="match status" value="1"/>
</dbReference>
<feature type="compositionally biased region" description="Polar residues" evidence="3">
    <location>
        <begin position="339"/>
        <end position="348"/>
    </location>
</feature>
<dbReference type="InterPro" id="IPR044926">
    <property type="entry name" value="RGS_subdomain_2"/>
</dbReference>
<feature type="domain" description="DIX" evidence="4">
    <location>
        <begin position="531"/>
        <end position="615"/>
    </location>
</feature>
<dbReference type="GO" id="GO:0005634">
    <property type="term" value="C:nucleus"/>
    <property type="evidence" value="ECO:0007669"/>
    <property type="project" value="TreeGrafter"/>
</dbReference>
<feature type="compositionally biased region" description="Basic and acidic residues" evidence="3">
    <location>
        <begin position="325"/>
        <end position="338"/>
    </location>
</feature>
<dbReference type="GO" id="GO:0090090">
    <property type="term" value="P:negative regulation of canonical Wnt signaling pathway"/>
    <property type="evidence" value="ECO:0007669"/>
    <property type="project" value="InterPro"/>
</dbReference>
<feature type="compositionally biased region" description="Polar residues" evidence="3">
    <location>
        <begin position="182"/>
        <end position="191"/>
    </location>
</feature>
<dbReference type="PANTHER" id="PTHR46102:SF2">
    <property type="entry name" value="AXIN"/>
    <property type="match status" value="1"/>
</dbReference>